<accession>A0A4Q0M535</accession>
<feature type="signal peptide" evidence="2">
    <location>
        <begin position="1"/>
        <end position="17"/>
    </location>
</feature>
<evidence type="ECO:0000256" key="2">
    <source>
        <dbReference type="SAM" id="SignalP"/>
    </source>
</evidence>
<sequence>MKKIIFTALLFMGLATAGFSQDRPQREKKTPEERAQLMTDHLAKKLSLSDKQKSEIYKINLDRAKEMDKSMAKTSAERKQAFEQQKKQFEASDEKINKVLTDDQKKTYAELKAQRMEKMKAHKGDFRKKGRSKKADSPEAKSES</sequence>
<dbReference type="AlphaFoldDB" id="A0A4Q0M535"/>
<gene>
    <name evidence="3" type="ORF">EKH83_17345</name>
</gene>
<feature type="compositionally biased region" description="Basic and acidic residues" evidence="1">
    <location>
        <begin position="133"/>
        <end position="144"/>
    </location>
</feature>
<comment type="caution">
    <text evidence="3">The sequence shown here is derived from an EMBL/GenBank/DDBJ whole genome shotgun (WGS) entry which is preliminary data.</text>
</comment>
<evidence type="ECO:0000313" key="4">
    <source>
        <dbReference type="Proteomes" id="UP000290848"/>
    </source>
</evidence>
<proteinExistence type="predicted"/>
<name>A0A4Q0M535_9SPHI</name>
<dbReference type="EMBL" id="RXOC01000013">
    <property type="protein sequence ID" value="RXF68035.1"/>
    <property type="molecule type" value="Genomic_DNA"/>
</dbReference>
<keyword evidence="2" id="KW-0732">Signal</keyword>
<feature type="region of interest" description="Disordered" evidence="1">
    <location>
        <begin position="68"/>
        <end position="90"/>
    </location>
</feature>
<evidence type="ECO:0000313" key="3">
    <source>
        <dbReference type="EMBL" id="RXF68035.1"/>
    </source>
</evidence>
<dbReference type="RefSeq" id="WP_128770722.1">
    <property type="nucleotide sequence ID" value="NZ_RXOC01000013.1"/>
</dbReference>
<reference evidence="3 4" key="1">
    <citation type="submission" date="2018-12" db="EMBL/GenBank/DDBJ databases">
        <title>The Draft Genome Sequence of the Soil Bacterium Pedobacter tournemirensis R1.</title>
        <authorList>
            <person name="He J."/>
        </authorList>
    </citation>
    <scope>NUCLEOTIDE SEQUENCE [LARGE SCALE GENOMIC DNA]</scope>
    <source>
        <strain evidence="3 4">R1</strain>
    </source>
</reference>
<evidence type="ECO:0000256" key="1">
    <source>
        <dbReference type="SAM" id="MobiDB-lite"/>
    </source>
</evidence>
<protein>
    <submittedName>
        <fullName evidence="3">DUF4890 domain-containing protein</fullName>
    </submittedName>
</protein>
<feature type="region of interest" description="Disordered" evidence="1">
    <location>
        <begin position="113"/>
        <end position="144"/>
    </location>
</feature>
<organism evidence="3 4">
    <name type="scientific">Arcticibacter tournemirensis</name>
    <dbReference type="NCBI Taxonomy" id="699437"/>
    <lineage>
        <taxon>Bacteria</taxon>
        <taxon>Pseudomonadati</taxon>
        <taxon>Bacteroidota</taxon>
        <taxon>Sphingobacteriia</taxon>
        <taxon>Sphingobacteriales</taxon>
        <taxon>Sphingobacteriaceae</taxon>
        <taxon>Arcticibacter</taxon>
    </lineage>
</organism>
<feature type="chain" id="PRO_5020418471" evidence="2">
    <location>
        <begin position="18"/>
        <end position="144"/>
    </location>
</feature>
<dbReference type="Proteomes" id="UP000290848">
    <property type="component" value="Unassembled WGS sequence"/>
</dbReference>
<feature type="compositionally biased region" description="Basic and acidic residues" evidence="1">
    <location>
        <begin position="113"/>
        <end position="124"/>
    </location>
</feature>